<keyword evidence="11" id="KW-0456">Lyase</keyword>
<keyword evidence="4 13" id="KW-0812">Transmembrane</keyword>
<keyword evidence="10 13" id="KW-0472">Membrane</keyword>
<dbReference type="EC" id="4.6.1.1" evidence="3"/>
<evidence type="ECO:0000256" key="13">
    <source>
        <dbReference type="SAM" id="Phobius"/>
    </source>
</evidence>
<dbReference type="GO" id="GO:0009190">
    <property type="term" value="P:cyclic nucleotide biosynthetic process"/>
    <property type="evidence" value="ECO:0007669"/>
    <property type="project" value="InterPro"/>
</dbReference>
<evidence type="ECO:0000256" key="2">
    <source>
        <dbReference type="ARBA" id="ARBA00004141"/>
    </source>
</evidence>
<evidence type="ECO:0000256" key="5">
    <source>
        <dbReference type="ARBA" id="ARBA00022723"/>
    </source>
</evidence>
<dbReference type="GO" id="GO:0046872">
    <property type="term" value="F:metal ion binding"/>
    <property type="evidence" value="ECO:0007669"/>
    <property type="project" value="UniProtKB-KW"/>
</dbReference>
<dbReference type="SUPFAM" id="SSF55073">
    <property type="entry name" value="Nucleotide cyclase"/>
    <property type="match status" value="1"/>
</dbReference>
<feature type="transmembrane region" description="Helical" evidence="13">
    <location>
        <begin position="197"/>
        <end position="220"/>
    </location>
</feature>
<evidence type="ECO:0000256" key="4">
    <source>
        <dbReference type="ARBA" id="ARBA00022692"/>
    </source>
</evidence>
<keyword evidence="7" id="KW-0067">ATP-binding</keyword>
<dbReference type="EMBL" id="OC319646">
    <property type="protein sequence ID" value="CAD7405940.1"/>
    <property type="molecule type" value="Genomic_DNA"/>
</dbReference>
<keyword evidence="9 13" id="KW-1133">Transmembrane helix</keyword>
<evidence type="ECO:0000256" key="12">
    <source>
        <dbReference type="SAM" id="MobiDB-lite"/>
    </source>
</evidence>
<dbReference type="Gene3D" id="3.30.70.1230">
    <property type="entry name" value="Nucleotide cyclase"/>
    <property type="match status" value="1"/>
</dbReference>
<keyword evidence="5" id="KW-0479">Metal-binding</keyword>
<feature type="transmembrane region" description="Helical" evidence="13">
    <location>
        <begin position="14"/>
        <end position="32"/>
    </location>
</feature>
<evidence type="ECO:0000256" key="11">
    <source>
        <dbReference type="ARBA" id="ARBA00023239"/>
    </source>
</evidence>
<feature type="domain" description="Guanylate cyclase" evidence="14">
    <location>
        <begin position="300"/>
        <end position="496"/>
    </location>
</feature>
<keyword evidence="8" id="KW-0460">Magnesium</keyword>
<dbReference type="GO" id="GO:0005886">
    <property type="term" value="C:plasma membrane"/>
    <property type="evidence" value="ECO:0007669"/>
    <property type="project" value="TreeGrafter"/>
</dbReference>
<comment type="subcellular location">
    <subcellularLocation>
        <location evidence="2">Membrane</location>
        <topology evidence="2">Multi-pass membrane protein</topology>
    </subcellularLocation>
</comment>
<evidence type="ECO:0000256" key="6">
    <source>
        <dbReference type="ARBA" id="ARBA00022741"/>
    </source>
</evidence>
<dbReference type="PANTHER" id="PTHR45627:SF23">
    <property type="entry name" value="AT30656P-RELATED"/>
    <property type="match status" value="1"/>
</dbReference>
<evidence type="ECO:0000256" key="7">
    <source>
        <dbReference type="ARBA" id="ARBA00022840"/>
    </source>
</evidence>
<feature type="transmembrane region" description="Helical" evidence="13">
    <location>
        <begin position="44"/>
        <end position="65"/>
    </location>
</feature>
<evidence type="ECO:0000256" key="9">
    <source>
        <dbReference type="ARBA" id="ARBA00022989"/>
    </source>
</evidence>
<evidence type="ECO:0000256" key="3">
    <source>
        <dbReference type="ARBA" id="ARBA00012201"/>
    </source>
</evidence>
<evidence type="ECO:0000256" key="1">
    <source>
        <dbReference type="ARBA" id="ARBA00001593"/>
    </source>
</evidence>
<feature type="transmembrane region" description="Helical" evidence="13">
    <location>
        <begin position="898"/>
        <end position="930"/>
    </location>
</feature>
<dbReference type="InterPro" id="IPR029787">
    <property type="entry name" value="Nucleotide_cyclase"/>
</dbReference>
<proteinExistence type="predicted"/>
<protein>
    <recommendedName>
        <fullName evidence="3">adenylate cyclase</fullName>
        <ecNumber evidence="3">4.6.1.1</ecNumber>
    </recommendedName>
</protein>
<feature type="transmembrane region" description="Helical" evidence="13">
    <location>
        <begin position="1130"/>
        <end position="1151"/>
    </location>
</feature>
<dbReference type="PANTHER" id="PTHR45627">
    <property type="entry name" value="ADENYLATE CYCLASE TYPE 1"/>
    <property type="match status" value="1"/>
</dbReference>
<evidence type="ECO:0000313" key="15">
    <source>
        <dbReference type="EMBL" id="CAD7405940.1"/>
    </source>
</evidence>
<feature type="transmembrane region" description="Helical" evidence="13">
    <location>
        <begin position="1034"/>
        <end position="1061"/>
    </location>
</feature>
<dbReference type="Pfam" id="PF00211">
    <property type="entry name" value="Guanylate_cyc"/>
    <property type="match status" value="1"/>
</dbReference>
<feature type="transmembrane region" description="Helical" evidence="13">
    <location>
        <begin position="833"/>
        <end position="854"/>
    </location>
</feature>
<gene>
    <name evidence="15" type="ORF">TCEB3V08_LOCUS8248</name>
</gene>
<comment type="catalytic activity">
    <reaction evidence="1">
        <text>ATP = 3',5'-cyclic AMP + diphosphate</text>
        <dbReference type="Rhea" id="RHEA:15389"/>
        <dbReference type="ChEBI" id="CHEBI:30616"/>
        <dbReference type="ChEBI" id="CHEBI:33019"/>
        <dbReference type="ChEBI" id="CHEBI:58165"/>
        <dbReference type="EC" id="4.6.1.1"/>
    </reaction>
</comment>
<evidence type="ECO:0000256" key="8">
    <source>
        <dbReference type="ARBA" id="ARBA00022842"/>
    </source>
</evidence>
<feature type="region of interest" description="Disordered" evidence="12">
    <location>
        <begin position="489"/>
        <end position="516"/>
    </location>
</feature>
<evidence type="ECO:0000259" key="14">
    <source>
        <dbReference type="PROSITE" id="PS50125"/>
    </source>
</evidence>
<dbReference type="SMART" id="SM00044">
    <property type="entry name" value="CYCc"/>
    <property type="match status" value="1"/>
</dbReference>
<dbReference type="PROSITE" id="PS50125">
    <property type="entry name" value="GUANYLATE_CYCLASE_2"/>
    <property type="match status" value="1"/>
</dbReference>
<dbReference type="InterPro" id="IPR032628">
    <property type="entry name" value="AC_N"/>
</dbReference>
<dbReference type="GO" id="GO:0004016">
    <property type="term" value="F:adenylate cyclase activity"/>
    <property type="evidence" value="ECO:0007669"/>
    <property type="project" value="UniProtKB-EC"/>
</dbReference>
<feature type="transmembrane region" description="Helical" evidence="13">
    <location>
        <begin position="1215"/>
        <end position="1232"/>
    </location>
</feature>
<dbReference type="GO" id="GO:0035556">
    <property type="term" value="P:intracellular signal transduction"/>
    <property type="evidence" value="ECO:0007669"/>
    <property type="project" value="InterPro"/>
</dbReference>
<name>A0A7R9H1R9_TIMCR</name>
<dbReference type="InterPro" id="IPR001054">
    <property type="entry name" value="A/G_cyclase"/>
</dbReference>
<feature type="compositionally biased region" description="Basic and acidic residues" evidence="12">
    <location>
        <begin position="492"/>
        <end position="501"/>
    </location>
</feature>
<dbReference type="Pfam" id="PF16214">
    <property type="entry name" value="AC_N"/>
    <property type="match status" value="1"/>
</dbReference>
<reference evidence="15" key="1">
    <citation type="submission" date="2020-11" db="EMBL/GenBank/DDBJ databases">
        <authorList>
            <person name="Tran Van P."/>
        </authorList>
    </citation>
    <scope>NUCLEOTIDE SEQUENCE</scope>
</reference>
<feature type="transmembrane region" description="Helical" evidence="13">
    <location>
        <begin position="101"/>
        <end position="120"/>
    </location>
</feature>
<dbReference type="CDD" id="cd07302">
    <property type="entry name" value="CHD"/>
    <property type="match status" value="1"/>
</dbReference>
<feature type="transmembrane region" description="Helical" evidence="13">
    <location>
        <begin position="808"/>
        <end position="827"/>
    </location>
</feature>
<organism evidence="15">
    <name type="scientific">Timema cristinae</name>
    <name type="common">Walking stick</name>
    <dbReference type="NCBI Taxonomy" id="61476"/>
    <lineage>
        <taxon>Eukaryota</taxon>
        <taxon>Metazoa</taxon>
        <taxon>Ecdysozoa</taxon>
        <taxon>Arthropoda</taxon>
        <taxon>Hexapoda</taxon>
        <taxon>Insecta</taxon>
        <taxon>Pterygota</taxon>
        <taxon>Neoptera</taxon>
        <taxon>Polyneoptera</taxon>
        <taxon>Phasmatodea</taxon>
        <taxon>Timematodea</taxon>
        <taxon>Timematoidea</taxon>
        <taxon>Timematidae</taxon>
        <taxon>Timema</taxon>
    </lineage>
</organism>
<dbReference type="GO" id="GO:0007189">
    <property type="term" value="P:adenylate cyclase-activating G protein-coupled receptor signaling pathway"/>
    <property type="evidence" value="ECO:0007669"/>
    <property type="project" value="TreeGrafter"/>
</dbReference>
<evidence type="ECO:0000256" key="10">
    <source>
        <dbReference type="ARBA" id="ARBA00023136"/>
    </source>
</evidence>
<accession>A0A7R9H1R9</accession>
<sequence length="1293" mass="145463">MSQQDGLENTLPDVISYCVLTLLCCPLVLVVFKEKLVDKYPFVPFVSSCLVIVFLVVADLAVGIYHAGDEYLLLVLRPAYSTHALLACYMFLPLLHNFQPIILGATVTLCHLVTLGLIVYKDVPDVLQRVSSQSYIKVTQYVLENMPEIDRIKPWLGRALLYGAQPFARNIWYIAPILKKFSKCANLSLCKPVLTSALLAFQVISDAIYLVCVNGLGLYFRLLNEVSIRRTFLDRRACIESKYKVDYEKQQEEHLLLSILPRHIVEDVKEDIRRIIQHVNDPLKKKPFSDMYVKEHSNVSILFADVVNYSQLTVSLPVNKLVETLNELFGRFDDASETRNVLRIKFLGDCYNCVSGIPDSNPSHASSCVKLGLDMISIIRKVRKLGRGSGAQKVVEEVSGAQKVVEEVSGAQIIVEEVSGAQKVRKVSRAHKVGKGVSGAQKFQMEVSGATDTLDRYSTTVDINREDRKLNDRLNMRIGVHSGKVFSGLLGGERERERNESIGEEGTSDKPNGNGLSFRVESSGCVECLNKVVDVFPPRQVHVTKKTLEFLGSEYRFRSGNGARRSSFLKKNNIETFFIVSKDGAVDGHTVRNLRNGVDISIGGASRRRMVFMDDNLQSYQQTLRMADEQMKDAISNMQPLAVPGEVHQPSVFDDVFCLSSRWRFREKFINPLCLTTCSVCPAAGGSGRSSSTLCPLEVPGEVHQPSVFDDVFCLSSRWRFREKFINPLCLTTCSVCPAAGGSGRSSSTLCPLEVPGEVHQPSVFDDVFCLSSRWRFREKFINPLCLTFEDLRWELPFIKQPDPLFKFYVGCALAIVLGMMAIQGISMPSDHWMPWAGFGVAICLLLSLLPLTWSHYIWNKWQDPHQELEVINDPRNRIVMFLYKSSLKVVWSSPTRIFLYLVMCSTLTGCAMLELVIFLCYMLELVIFLCYMPKLVIFLCYTPKSGNIPVVHDRAGNIPVVHDRAGNIPVVQAGTGNIPVLHAGAGNIPVVHDRAGNIPVLHAGAGNIPVLHAGTGNIPVLHAGAGNIPVLELVIFLCYMLELVIFLCYMLELVIFLCLIMSYTLKQNRTHECDIDVEQGKKNLNKTMTTLSLAMEEQVLMSQCLPPWQVTETCSLVIIMSFLFLRIHFQLKLLVGCLIVGFFSWAVWFLNPELFSIIELKLQVTRKGSNPRHPKKKHRVNVRYLVSPSPRKVSNRVPVTLQQGETWNPGMHPMVAHVLSIVFLTVTLHLLDRQTEYMNRLDYKWKRQLAVEQEEGTTTHMVNKMLLENILPVHVGKVRREPSTETTHFGQD</sequence>
<dbReference type="GO" id="GO:0005524">
    <property type="term" value="F:ATP binding"/>
    <property type="evidence" value="ECO:0007669"/>
    <property type="project" value="UniProtKB-KW"/>
</dbReference>
<keyword evidence="6" id="KW-0547">Nucleotide-binding</keyword>